<evidence type="ECO:0008006" key="9">
    <source>
        <dbReference type="Google" id="ProtNLM"/>
    </source>
</evidence>
<dbReference type="Pfam" id="PF08395">
    <property type="entry name" value="7tm_7"/>
    <property type="match status" value="1"/>
</dbReference>
<evidence type="ECO:0000256" key="6">
    <source>
        <dbReference type="SAM" id="Phobius"/>
    </source>
</evidence>
<accession>A0A4C1SMQ9</accession>
<evidence type="ECO:0000256" key="4">
    <source>
        <dbReference type="ARBA" id="ARBA00022989"/>
    </source>
</evidence>
<evidence type="ECO:0000256" key="3">
    <source>
        <dbReference type="ARBA" id="ARBA00022692"/>
    </source>
</evidence>
<dbReference type="EMBL" id="BGZK01000010">
    <property type="protein sequence ID" value="GBP03493.1"/>
    <property type="molecule type" value="Genomic_DNA"/>
</dbReference>
<dbReference type="GO" id="GO:0050909">
    <property type="term" value="P:sensory perception of taste"/>
    <property type="evidence" value="ECO:0007669"/>
    <property type="project" value="InterPro"/>
</dbReference>
<keyword evidence="5 6" id="KW-0472">Membrane</keyword>
<proteinExistence type="predicted"/>
<comment type="subcellular location">
    <subcellularLocation>
        <location evidence="1">Cell membrane</location>
        <topology evidence="1">Multi-pass membrane protein</topology>
    </subcellularLocation>
</comment>
<evidence type="ECO:0000313" key="8">
    <source>
        <dbReference type="Proteomes" id="UP000299102"/>
    </source>
</evidence>
<protein>
    <recommendedName>
        <fullName evidence="9">Gustatory receptor</fullName>
    </recommendedName>
</protein>
<dbReference type="GO" id="GO:0005886">
    <property type="term" value="C:plasma membrane"/>
    <property type="evidence" value="ECO:0007669"/>
    <property type="project" value="UniProtKB-SubCell"/>
</dbReference>
<keyword evidence="8" id="KW-1185">Reference proteome</keyword>
<sequence length="147" mass="17020">MKVLRQALEKKIRTNNALTLSEQNRDARCASALTYFKVYTAILDMSAFIESTMSFPALSVYLLLEFFDCLQIVVLPCPADTRYGAHKLRDSEDLERRDIERFLEYVEARPYQYCVCRLFNVDTGLLLGFVSLCITYLIVVIQFTHLL</sequence>
<dbReference type="InterPro" id="IPR013604">
    <property type="entry name" value="7TM_chemorcpt"/>
</dbReference>
<reference evidence="7 8" key="1">
    <citation type="journal article" date="2019" name="Commun. Biol.">
        <title>The bagworm genome reveals a unique fibroin gene that provides high tensile strength.</title>
        <authorList>
            <person name="Kono N."/>
            <person name="Nakamura H."/>
            <person name="Ohtoshi R."/>
            <person name="Tomita M."/>
            <person name="Numata K."/>
            <person name="Arakawa K."/>
        </authorList>
    </citation>
    <scope>NUCLEOTIDE SEQUENCE [LARGE SCALE GENOMIC DNA]</scope>
</reference>
<dbReference type="Proteomes" id="UP000299102">
    <property type="component" value="Unassembled WGS sequence"/>
</dbReference>
<evidence type="ECO:0000256" key="2">
    <source>
        <dbReference type="ARBA" id="ARBA00022475"/>
    </source>
</evidence>
<gene>
    <name evidence="7" type="ORF">EVAR_101834_1</name>
</gene>
<evidence type="ECO:0000256" key="5">
    <source>
        <dbReference type="ARBA" id="ARBA00023136"/>
    </source>
</evidence>
<dbReference type="AlphaFoldDB" id="A0A4C1SMQ9"/>
<name>A0A4C1SMQ9_EUMVA</name>
<feature type="transmembrane region" description="Helical" evidence="6">
    <location>
        <begin position="125"/>
        <end position="144"/>
    </location>
</feature>
<dbReference type="OrthoDB" id="7477935at2759"/>
<organism evidence="7 8">
    <name type="scientific">Eumeta variegata</name>
    <name type="common">Bagworm moth</name>
    <name type="synonym">Eumeta japonica</name>
    <dbReference type="NCBI Taxonomy" id="151549"/>
    <lineage>
        <taxon>Eukaryota</taxon>
        <taxon>Metazoa</taxon>
        <taxon>Ecdysozoa</taxon>
        <taxon>Arthropoda</taxon>
        <taxon>Hexapoda</taxon>
        <taxon>Insecta</taxon>
        <taxon>Pterygota</taxon>
        <taxon>Neoptera</taxon>
        <taxon>Endopterygota</taxon>
        <taxon>Lepidoptera</taxon>
        <taxon>Glossata</taxon>
        <taxon>Ditrysia</taxon>
        <taxon>Tineoidea</taxon>
        <taxon>Psychidae</taxon>
        <taxon>Oiketicinae</taxon>
        <taxon>Eumeta</taxon>
    </lineage>
</organism>
<keyword evidence="2" id="KW-1003">Cell membrane</keyword>
<comment type="caution">
    <text evidence="7">The sequence shown here is derived from an EMBL/GenBank/DDBJ whole genome shotgun (WGS) entry which is preliminary data.</text>
</comment>
<evidence type="ECO:0000313" key="7">
    <source>
        <dbReference type="EMBL" id="GBP03493.1"/>
    </source>
</evidence>
<evidence type="ECO:0000256" key="1">
    <source>
        <dbReference type="ARBA" id="ARBA00004651"/>
    </source>
</evidence>
<keyword evidence="4 6" id="KW-1133">Transmembrane helix</keyword>
<keyword evidence="3 6" id="KW-0812">Transmembrane</keyword>